<name>A0A238XS95_9BACT</name>
<sequence>MLGSQVSEHAKNVLVRLPAFGCRSYYQGRCLYEEQLNPGLNQDYRCVVQLGWEAAYDDFLNRADNFGLDETELMRLWSARFERMVSEGVVCPQYVPTTAEALPECRHLFVDICLLRLPMCAGHCINYRLRAKA</sequence>
<accession>A0A238XS95</accession>
<proteinExistence type="predicted"/>
<evidence type="ECO:0000313" key="1">
    <source>
        <dbReference type="EMBL" id="SNR61381.1"/>
    </source>
</evidence>
<dbReference type="AlphaFoldDB" id="A0A238XS95"/>
<organism evidence="1 2">
    <name type="scientific">Humidesulfovibrio mexicanus</name>
    <dbReference type="NCBI Taxonomy" id="147047"/>
    <lineage>
        <taxon>Bacteria</taxon>
        <taxon>Pseudomonadati</taxon>
        <taxon>Thermodesulfobacteriota</taxon>
        <taxon>Desulfovibrionia</taxon>
        <taxon>Desulfovibrionales</taxon>
        <taxon>Desulfovibrionaceae</taxon>
        <taxon>Humidesulfovibrio</taxon>
    </lineage>
</organism>
<reference evidence="1 2" key="1">
    <citation type="submission" date="2017-06" db="EMBL/GenBank/DDBJ databases">
        <authorList>
            <person name="Kim H.J."/>
            <person name="Triplett B.A."/>
        </authorList>
    </citation>
    <scope>NUCLEOTIDE SEQUENCE [LARGE SCALE GENOMIC DNA]</scope>
    <source>
        <strain evidence="1 2">DSM 13116</strain>
    </source>
</reference>
<evidence type="ECO:0000313" key="2">
    <source>
        <dbReference type="Proteomes" id="UP000198324"/>
    </source>
</evidence>
<dbReference type="Proteomes" id="UP000198324">
    <property type="component" value="Unassembled WGS sequence"/>
</dbReference>
<protein>
    <submittedName>
        <fullName evidence="1">Uncharacterized protein</fullName>
    </submittedName>
</protein>
<keyword evidence="2" id="KW-1185">Reference proteome</keyword>
<dbReference type="EMBL" id="FZOC01000001">
    <property type="protein sequence ID" value="SNR61381.1"/>
    <property type="molecule type" value="Genomic_DNA"/>
</dbReference>
<gene>
    <name evidence="1" type="ORF">SAMN04488503_0358</name>
</gene>